<keyword evidence="4" id="KW-1185">Reference proteome</keyword>
<dbReference type="Pfam" id="PF00437">
    <property type="entry name" value="T2SSE"/>
    <property type="match status" value="1"/>
</dbReference>
<name>A0A7Y9KPG8_9ACTN</name>
<dbReference type="GO" id="GO:0016887">
    <property type="term" value="F:ATP hydrolysis activity"/>
    <property type="evidence" value="ECO:0007669"/>
    <property type="project" value="InterPro"/>
</dbReference>
<evidence type="ECO:0000313" key="3">
    <source>
        <dbReference type="EMBL" id="NYE36716.1"/>
    </source>
</evidence>
<dbReference type="Gene3D" id="3.40.50.300">
    <property type="entry name" value="P-loop containing nucleotide triphosphate hydrolases"/>
    <property type="match status" value="1"/>
</dbReference>
<comment type="caution">
    <text evidence="3">The sequence shown here is derived from an EMBL/GenBank/DDBJ whole genome shotgun (WGS) entry which is preliminary data.</text>
</comment>
<dbReference type="RefSeq" id="WP_179619361.1">
    <property type="nucleotide sequence ID" value="NZ_JACCBW010000002.1"/>
</dbReference>
<dbReference type="CDD" id="cd01130">
    <property type="entry name" value="VirB11-like_ATPase"/>
    <property type="match status" value="1"/>
</dbReference>
<dbReference type="InterPro" id="IPR050921">
    <property type="entry name" value="T4SS_GSP_E_ATPase"/>
</dbReference>
<dbReference type="PANTHER" id="PTHR30486">
    <property type="entry name" value="TWITCHING MOTILITY PROTEIN PILT"/>
    <property type="match status" value="1"/>
</dbReference>
<dbReference type="SUPFAM" id="SSF52540">
    <property type="entry name" value="P-loop containing nucleoside triphosphate hydrolases"/>
    <property type="match status" value="1"/>
</dbReference>
<comment type="similarity">
    <text evidence="1">Belongs to the GSP E family.</text>
</comment>
<gene>
    <name evidence="3" type="ORF">F4692_001849</name>
</gene>
<dbReference type="InterPro" id="IPR001482">
    <property type="entry name" value="T2SS/T4SS_dom"/>
</dbReference>
<reference evidence="3 4" key="1">
    <citation type="submission" date="2020-07" db="EMBL/GenBank/DDBJ databases">
        <authorList>
            <person name="Partida-Martinez L."/>
            <person name="Huntemann M."/>
            <person name="Clum A."/>
            <person name="Wang J."/>
            <person name="Palaniappan K."/>
            <person name="Ritter S."/>
            <person name="Chen I.-M."/>
            <person name="Stamatis D."/>
            <person name="Reddy T."/>
            <person name="O'Malley R."/>
            <person name="Daum C."/>
            <person name="Shapiro N."/>
            <person name="Ivanova N."/>
            <person name="Kyrpides N."/>
            <person name="Woyke T."/>
        </authorList>
    </citation>
    <scope>NUCLEOTIDE SEQUENCE [LARGE SCALE GENOMIC DNA]</scope>
    <source>
        <strain evidence="3 4">AT2.17</strain>
    </source>
</reference>
<dbReference type="Proteomes" id="UP000549911">
    <property type="component" value="Unassembled WGS sequence"/>
</dbReference>
<dbReference type="PANTHER" id="PTHR30486:SF6">
    <property type="entry name" value="TYPE IV PILUS RETRACTATION ATPASE PILT"/>
    <property type="match status" value="1"/>
</dbReference>
<evidence type="ECO:0000259" key="2">
    <source>
        <dbReference type="Pfam" id="PF00437"/>
    </source>
</evidence>
<organism evidence="3 4">
    <name type="scientific">Nocardioides cavernae</name>
    <dbReference type="NCBI Taxonomy" id="1921566"/>
    <lineage>
        <taxon>Bacteria</taxon>
        <taxon>Bacillati</taxon>
        <taxon>Actinomycetota</taxon>
        <taxon>Actinomycetes</taxon>
        <taxon>Propionibacteriales</taxon>
        <taxon>Nocardioidaceae</taxon>
        <taxon>Nocardioides</taxon>
    </lineage>
</organism>
<dbReference type="InterPro" id="IPR022399">
    <property type="entry name" value="TadA-like_ATPase"/>
</dbReference>
<evidence type="ECO:0000313" key="4">
    <source>
        <dbReference type="Proteomes" id="UP000549911"/>
    </source>
</evidence>
<dbReference type="InterPro" id="IPR027417">
    <property type="entry name" value="P-loop_NTPase"/>
</dbReference>
<dbReference type="EMBL" id="JACCBW010000002">
    <property type="protein sequence ID" value="NYE36716.1"/>
    <property type="molecule type" value="Genomic_DNA"/>
</dbReference>
<accession>A0A7Y9KPG8</accession>
<dbReference type="Gene3D" id="3.30.450.380">
    <property type="match status" value="1"/>
</dbReference>
<feature type="domain" description="Bacterial type II secretion system protein E" evidence="2">
    <location>
        <begin position="70"/>
        <end position="346"/>
    </location>
</feature>
<dbReference type="NCBIfam" id="TIGR03819">
    <property type="entry name" value="heli_sec_ATPase"/>
    <property type="match status" value="1"/>
</dbReference>
<dbReference type="AlphaFoldDB" id="A0A7Y9KPG8"/>
<sequence>MSIPVPAVAPVAGPAAVPPAVLDDVRRRLAGSTGDLTPHRVAEALRASGAPVGDATVLAVHDLLRSDVLGAGPLEELLRLPGVTDVLVNGPDEVWLDRGAGLERARVSFPDDAAVRRLAQRLAASAGRRLDDATPHADVRLPDGTRFHAVLSPVARSGTVLSLRIPRGRVWTLPELVSAGAVPPDGAFLLEEVVDARCAFLISGGTGTGKTSVLSALLSLVDPGERIVLVEDASELRPEHPHVVGLEGRPANIEGAGEISLQTLVRQALRMRPDRLVVGEVRGAEVVDLLAALNTGHGGGCGTLHANSAADVPARVEALALAAGLPREAAHSQLASAVDVVIHLGRGRDGRRRVLELGVPDRDASGLVVLRTAVTFEVDRVVRGPAAGALARRLGSVGW</sequence>
<proteinExistence type="inferred from homology"/>
<evidence type="ECO:0000256" key="1">
    <source>
        <dbReference type="ARBA" id="ARBA00006611"/>
    </source>
</evidence>
<protein>
    <submittedName>
        <fullName evidence="3">Pilus assembly protein CpaF</fullName>
    </submittedName>
</protein>
<reference evidence="3 4" key="2">
    <citation type="submission" date="2020-08" db="EMBL/GenBank/DDBJ databases">
        <title>The Agave Microbiome: Exploring the role of microbial communities in plant adaptations to desert environments.</title>
        <authorList>
            <person name="Partida-Martinez L.P."/>
        </authorList>
    </citation>
    <scope>NUCLEOTIDE SEQUENCE [LARGE SCALE GENOMIC DNA]</scope>
    <source>
        <strain evidence="3 4">AT2.17</strain>
    </source>
</reference>